<gene>
    <name evidence="1" type="ORF">J2Z66_005085</name>
</gene>
<dbReference type="RefSeq" id="WP_209975328.1">
    <property type="nucleotide sequence ID" value="NZ_JAGGLB010000019.1"/>
</dbReference>
<dbReference type="SUPFAM" id="SSF160755">
    <property type="entry name" value="YugN-like"/>
    <property type="match status" value="1"/>
</dbReference>
<dbReference type="EMBL" id="JAGGLB010000019">
    <property type="protein sequence ID" value="MBP1993463.1"/>
    <property type="molecule type" value="Genomic_DNA"/>
</dbReference>
<dbReference type="Proteomes" id="UP001519287">
    <property type="component" value="Unassembled WGS sequence"/>
</dbReference>
<evidence type="ECO:0000313" key="2">
    <source>
        <dbReference type="Proteomes" id="UP001519287"/>
    </source>
</evidence>
<protein>
    <recommendedName>
        <fullName evidence="3">YugN-like family protein</fullName>
    </recommendedName>
</protein>
<sequence length="138" mass="16014">MIALTSKLEQVREPFDTVRDHLYEDEFTLGGNWEYDHGYFDRYLDEAHKVWLRIPFQVITGRLDGDSDATDATIEIGAPFVLKHVYNEGLDKEAEPKVLGALIDQFQTPVDSDAKVEDHWVEEAVKVLNEVERKWQLH</sequence>
<evidence type="ECO:0000313" key="1">
    <source>
        <dbReference type="EMBL" id="MBP1993463.1"/>
    </source>
</evidence>
<dbReference type="InterPro" id="IPR036491">
    <property type="entry name" value="YugN-like_sf"/>
</dbReference>
<accession>A0ABS4J0Z7</accession>
<keyword evidence="2" id="KW-1185">Reference proteome</keyword>
<dbReference type="Gene3D" id="3.30.310.100">
    <property type="entry name" value="YugN-like"/>
    <property type="match status" value="1"/>
</dbReference>
<comment type="caution">
    <text evidence="1">The sequence shown here is derived from an EMBL/GenBank/DDBJ whole genome shotgun (WGS) entry which is preliminary data.</text>
</comment>
<name>A0ABS4J0Z7_9BACL</name>
<proteinExistence type="predicted"/>
<evidence type="ECO:0008006" key="3">
    <source>
        <dbReference type="Google" id="ProtNLM"/>
    </source>
</evidence>
<dbReference type="InterPro" id="IPR014967">
    <property type="entry name" value="Uncharacterised_YugN-like"/>
</dbReference>
<organism evidence="1 2">
    <name type="scientific">Paenibacillus eucommiae</name>
    <dbReference type="NCBI Taxonomy" id="1355755"/>
    <lineage>
        <taxon>Bacteria</taxon>
        <taxon>Bacillati</taxon>
        <taxon>Bacillota</taxon>
        <taxon>Bacilli</taxon>
        <taxon>Bacillales</taxon>
        <taxon>Paenibacillaceae</taxon>
        <taxon>Paenibacillus</taxon>
    </lineage>
</organism>
<reference evidence="1 2" key="1">
    <citation type="submission" date="2021-03" db="EMBL/GenBank/DDBJ databases">
        <title>Genomic Encyclopedia of Type Strains, Phase IV (KMG-IV): sequencing the most valuable type-strain genomes for metagenomic binning, comparative biology and taxonomic classification.</title>
        <authorList>
            <person name="Goeker M."/>
        </authorList>
    </citation>
    <scope>NUCLEOTIDE SEQUENCE [LARGE SCALE GENOMIC DNA]</scope>
    <source>
        <strain evidence="1 2">DSM 26048</strain>
    </source>
</reference>
<dbReference type="Pfam" id="PF08868">
    <property type="entry name" value="YugN"/>
    <property type="match status" value="1"/>
</dbReference>